<feature type="compositionally biased region" description="Acidic residues" evidence="1">
    <location>
        <begin position="406"/>
        <end position="433"/>
    </location>
</feature>
<evidence type="ECO:0000313" key="3">
    <source>
        <dbReference type="Proteomes" id="UP000053424"/>
    </source>
</evidence>
<dbReference type="OrthoDB" id="2899158at2759"/>
<dbReference type="EMBL" id="KN831787">
    <property type="protein sequence ID" value="KIM39024.1"/>
    <property type="molecule type" value="Genomic_DNA"/>
</dbReference>
<dbReference type="Proteomes" id="UP000053424">
    <property type="component" value="Unassembled WGS sequence"/>
</dbReference>
<evidence type="ECO:0008006" key="4">
    <source>
        <dbReference type="Google" id="ProtNLM"/>
    </source>
</evidence>
<reference evidence="2 3" key="1">
    <citation type="submission" date="2014-04" db="EMBL/GenBank/DDBJ databases">
        <authorList>
            <consortium name="DOE Joint Genome Institute"/>
            <person name="Kuo A."/>
            <person name="Gay G."/>
            <person name="Dore J."/>
            <person name="Kohler A."/>
            <person name="Nagy L.G."/>
            <person name="Floudas D."/>
            <person name="Copeland A."/>
            <person name="Barry K.W."/>
            <person name="Cichocki N."/>
            <person name="Veneault-Fourrey C."/>
            <person name="LaButti K."/>
            <person name="Lindquist E.A."/>
            <person name="Lipzen A."/>
            <person name="Lundell T."/>
            <person name="Morin E."/>
            <person name="Murat C."/>
            <person name="Sun H."/>
            <person name="Tunlid A."/>
            <person name="Henrissat B."/>
            <person name="Grigoriev I.V."/>
            <person name="Hibbett D.S."/>
            <person name="Martin F."/>
            <person name="Nordberg H.P."/>
            <person name="Cantor M.N."/>
            <person name="Hua S.X."/>
        </authorList>
    </citation>
    <scope>NUCLEOTIDE SEQUENCE [LARGE SCALE GENOMIC DNA]</scope>
    <source>
        <strain evidence="3">h7</strain>
    </source>
</reference>
<accession>A0A0C3C412</accession>
<feature type="region of interest" description="Disordered" evidence="1">
    <location>
        <begin position="405"/>
        <end position="437"/>
    </location>
</feature>
<name>A0A0C3C412_HEBCY</name>
<organism evidence="2 3">
    <name type="scientific">Hebeloma cylindrosporum</name>
    <dbReference type="NCBI Taxonomy" id="76867"/>
    <lineage>
        <taxon>Eukaryota</taxon>
        <taxon>Fungi</taxon>
        <taxon>Dikarya</taxon>
        <taxon>Basidiomycota</taxon>
        <taxon>Agaricomycotina</taxon>
        <taxon>Agaricomycetes</taxon>
        <taxon>Agaricomycetidae</taxon>
        <taxon>Agaricales</taxon>
        <taxon>Agaricineae</taxon>
        <taxon>Hymenogastraceae</taxon>
        <taxon>Hebeloma</taxon>
    </lineage>
</organism>
<keyword evidence="3" id="KW-1185">Reference proteome</keyword>
<dbReference type="HOGENOM" id="CLU_045278_1_0_1"/>
<evidence type="ECO:0000256" key="1">
    <source>
        <dbReference type="SAM" id="MobiDB-lite"/>
    </source>
</evidence>
<dbReference type="AlphaFoldDB" id="A0A0C3C412"/>
<gene>
    <name evidence="2" type="ORF">M413DRAFT_29597</name>
</gene>
<sequence>MPSLVDVLPQDLIDRLIDLLWSEGKRFDIRKYALLCRVFLPRSQHHLFSYIKLDRGRVHGFHEILQRTPSIAKAVRAVHLVLDGGRCDWMVEAWAADFMYILKSITQPTTLPESTSLRELKIETQYSSGSNIKSAQLFLERVFKPFFAPHITSLHIESLPKVPINVIDSCVALTELTLVSAPLNLNYGRSNNQTHPQFSPRRHKLRRLEYTDPGEVKLLTIAAPPTRSRLDLSELRSLHFHMESLDEAASQQWIIDESAATLEELHFKNFDDPGESLAIYYRIFILNYDKESELGWFINLKACPNLRVLDLDIRLGHPTAGGNEDDIHTLSLVLSRLPKPNRLDTIRLEAYVGYVWSVDDPQDILNADWESLQSQLLDVAAGKAIFEFSFMMTYLNVNYEARMEQGSEEGMEDGSDSSEEGMEDGSDSSEEGMEERLMRDRCEAALDRLRTEKLAKLSSIGIVNLTHYVDIPHQS</sequence>
<proteinExistence type="predicted"/>
<reference evidence="3" key="2">
    <citation type="submission" date="2015-01" db="EMBL/GenBank/DDBJ databases">
        <title>Evolutionary Origins and Diversification of the Mycorrhizal Mutualists.</title>
        <authorList>
            <consortium name="DOE Joint Genome Institute"/>
            <consortium name="Mycorrhizal Genomics Consortium"/>
            <person name="Kohler A."/>
            <person name="Kuo A."/>
            <person name="Nagy L.G."/>
            <person name="Floudas D."/>
            <person name="Copeland A."/>
            <person name="Barry K.W."/>
            <person name="Cichocki N."/>
            <person name="Veneault-Fourrey C."/>
            <person name="LaButti K."/>
            <person name="Lindquist E.A."/>
            <person name="Lipzen A."/>
            <person name="Lundell T."/>
            <person name="Morin E."/>
            <person name="Murat C."/>
            <person name="Riley R."/>
            <person name="Ohm R."/>
            <person name="Sun H."/>
            <person name="Tunlid A."/>
            <person name="Henrissat B."/>
            <person name="Grigoriev I.V."/>
            <person name="Hibbett D.S."/>
            <person name="Martin F."/>
        </authorList>
    </citation>
    <scope>NUCLEOTIDE SEQUENCE [LARGE SCALE GENOMIC DNA]</scope>
    <source>
        <strain evidence="3">h7</strain>
    </source>
</reference>
<protein>
    <recommendedName>
        <fullName evidence="4">F-box domain-containing protein</fullName>
    </recommendedName>
</protein>
<evidence type="ECO:0000313" key="2">
    <source>
        <dbReference type="EMBL" id="KIM39024.1"/>
    </source>
</evidence>